<keyword evidence="2" id="KW-0805">Transcription regulation</keyword>
<dbReference type="GO" id="GO:0003677">
    <property type="term" value="F:DNA binding"/>
    <property type="evidence" value="ECO:0007669"/>
    <property type="project" value="UniProtKB-KW"/>
</dbReference>
<dbReference type="EMBL" id="JBEDUW010000002">
    <property type="protein sequence ID" value="KAK9942597.1"/>
    <property type="molecule type" value="Genomic_DNA"/>
</dbReference>
<evidence type="ECO:0000256" key="3">
    <source>
        <dbReference type="ARBA" id="ARBA00023125"/>
    </source>
</evidence>
<evidence type="ECO:0000256" key="2">
    <source>
        <dbReference type="ARBA" id="ARBA00023015"/>
    </source>
</evidence>
<evidence type="ECO:0000259" key="6">
    <source>
        <dbReference type="Pfam" id="PF02362"/>
    </source>
</evidence>
<proteinExistence type="predicted"/>
<keyword evidence="8" id="KW-1185">Reference proteome</keyword>
<reference evidence="7 8" key="1">
    <citation type="journal article" date="2023" name="G3 (Bethesda)">
        <title>A chromosome-length genome assembly and annotation of blackberry (Rubus argutus, cv. 'Hillquist').</title>
        <authorList>
            <person name="Bruna T."/>
            <person name="Aryal R."/>
            <person name="Dudchenko O."/>
            <person name="Sargent D.J."/>
            <person name="Mead D."/>
            <person name="Buti M."/>
            <person name="Cavallini A."/>
            <person name="Hytonen T."/>
            <person name="Andres J."/>
            <person name="Pham M."/>
            <person name="Weisz D."/>
            <person name="Mascagni F."/>
            <person name="Usai G."/>
            <person name="Natali L."/>
            <person name="Bassil N."/>
            <person name="Fernandez G.E."/>
            <person name="Lomsadze A."/>
            <person name="Armour M."/>
            <person name="Olukolu B."/>
            <person name="Poorten T."/>
            <person name="Britton C."/>
            <person name="Davik J."/>
            <person name="Ashrafi H."/>
            <person name="Aiden E.L."/>
            <person name="Borodovsky M."/>
            <person name="Worthington M."/>
        </authorList>
    </citation>
    <scope>NUCLEOTIDE SEQUENCE [LARGE SCALE GENOMIC DNA]</scope>
    <source>
        <strain evidence="7">PI 553951</strain>
    </source>
</reference>
<dbReference type="AlphaFoldDB" id="A0AAW1Y0N6"/>
<dbReference type="Proteomes" id="UP001457282">
    <property type="component" value="Unassembled WGS sequence"/>
</dbReference>
<evidence type="ECO:0000256" key="1">
    <source>
        <dbReference type="ARBA" id="ARBA00004123"/>
    </source>
</evidence>
<sequence length="212" mass="24669">MVRKIPMERKRLNFFKLILPRYSTEHLVIHFNYRYVFNFLQMLLESHPNSESIMNELSERAILSLKEIFGAFMECESKQIASCESDHLKEVKEDDGDDADAESAEPFPHFTSKLGNYSLSPTSVFINWMSLLQYVPAPFYKKHLASENNEVVLIKISNGNGWYEVKLTSYGDIVYMTKGLYDFAVDNQVKLGSVCKFEFLKERKMVVHILKE</sequence>
<dbReference type="Gene3D" id="2.40.330.10">
    <property type="entry name" value="DNA-binding pseudobarrel domain"/>
    <property type="match status" value="1"/>
</dbReference>
<dbReference type="InterPro" id="IPR015300">
    <property type="entry name" value="DNA-bd_pseudobarrel_sf"/>
</dbReference>
<protein>
    <recommendedName>
        <fullName evidence="6">TF-B3 domain-containing protein</fullName>
    </recommendedName>
</protein>
<organism evidence="7 8">
    <name type="scientific">Rubus argutus</name>
    <name type="common">Southern blackberry</name>
    <dbReference type="NCBI Taxonomy" id="59490"/>
    <lineage>
        <taxon>Eukaryota</taxon>
        <taxon>Viridiplantae</taxon>
        <taxon>Streptophyta</taxon>
        <taxon>Embryophyta</taxon>
        <taxon>Tracheophyta</taxon>
        <taxon>Spermatophyta</taxon>
        <taxon>Magnoliopsida</taxon>
        <taxon>eudicotyledons</taxon>
        <taxon>Gunneridae</taxon>
        <taxon>Pentapetalae</taxon>
        <taxon>rosids</taxon>
        <taxon>fabids</taxon>
        <taxon>Rosales</taxon>
        <taxon>Rosaceae</taxon>
        <taxon>Rosoideae</taxon>
        <taxon>Rosoideae incertae sedis</taxon>
        <taxon>Rubus</taxon>
    </lineage>
</organism>
<dbReference type="SUPFAM" id="SSF101936">
    <property type="entry name" value="DNA-binding pseudobarrel domain"/>
    <property type="match status" value="1"/>
</dbReference>
<evidence type="ECO:0000256" key="4">
    <source>
        <dbReference type="ARBA" id="ARBA00023163"/>
    </source>
</evidence>
<evidence type="ECO:0000313" key="8">
    <source>
        <dbReference type="Proteomes" id="UP001457282"/>
    </source>
</evidence>
<dbReference type="CDD" id="cd10017">
    <property type="entry name" value="B3_DNA"/>
    <property type="match status" value="1"/>
</dbReference>
<keyword evidence="4" id="KW-0804">Transcription</keyword>
<keyword evidence="3" id="KW-0238">DNA-binding</keyword>
<evidence type="ECO:0000313" key="7">
    <source>
        <dbReference type="EMBL" id="KAK9942597.1"/>
    </source>
</evidence>
<evidence type="ECO:0000256" key="5">
    <source>
        <dbReference type="ARBA" id="ARBA00023242"/>
    </source>
</evidence>
<keyword evidence="5" id="KW-0539">Nucleus</keyword>
<dbReference type="InterPro" id="IPR003340">
    <property type="entry name" value="B3_DNA-bd"/>
</dbReference>
<comment type="subcellular location">
    <subcellularLocation>
        <location evidence="1">Nucleus</location>
    </subcellularLocation>
</comment>
<comment type="caution">
    <text evidence="7">The sequence shown here is derived from an EMBL/GenBank/DDBJ whole genome shotgun (WGS) entry which is preliminary data.</text>
</comment>
<gene>
    <name evidence="7" type="ORF">M0R45_008251</name>
</gene>
<accession>A0AAW1Y0N6</accession>
<name>A0AAW1Y0N6_RUBAR</name>
<feature type="domain" description="TF-B3" evidence="6">
    <location>
        <begin position="134"/>
        <end position="211"/>
    </location>
</feature>
<dbReference type="Pfam" id="PF02362">
    <property type="entry name" value="B3"/>
    <property type="match status" value="1"/>
</dbReference>
<dbReference type="GO" id="GO:0005634">
    <property type="term" value="C:nucleus"/>
    <property type="evidence" value="ECO:0007669"/>
    <property type="project" value="UniProtKB-SubCell"/>
</dbReference>